<dbReference type="Pfam" id="PF12833">
    <property type="entry name" value="HTH_18"/>
    <property type="match status" value="1"/>
</dbReference>
<evidence type="ECO:0000259" key="4">
    <source>
        <dbReference type="PROSITE" id="PS01124"/>
    </source>
</evidence>
<comment type="caution">
    <text evidence="5">The sequence shown here is derived from an EMBL/GenBank/DDBJ whole genome shotgun (WGS) entry which is preliminary data.</text>
</comment>
<evidence type="ECO:0000313" key="6">
    <source>
        <dbReference type="Proteomes" id="UP001550628"/>
    </source>
</evidence>
<feature type="domain" description="HTH araC/xylS-type" evidence="4">
    <location>
        <begin position="220"/>
        <end position="319"/>
    </location>
</feature>
<keyword evidence="1" id="KW-0805">Transcription regulation</keyword>
<evidence type="ECO:0000256" key="2">
    <source>
        <dbReference type="ARBA" id="ARBA00023125"/>
    </source>
</evidence>
<organism evidence="5 6">
    <name type="scientific">Nocardia rhamnosiphila</name>
    <dbReference type="NCBI Taxonomy" id="426716"/>
    <lineage>
        <taxon>Bacteria</taxon>
        <taxon>Bacillati</taxon>
        <taxon>Actinomycetota</taxon>
        <taxon>Actinomycetes</taxon>
        <taxon>Mycobacteriales</taxon>
        <taxon>Nocardiaceae</taxon>
        <taxon>Nocardia</taxon>
    </lineage>
</organism>
<dbReference type="SUPFAM" id="SSF46689">
    <property type="entry name" value="Homeodomain-like"/>
    <property type="match status" value="1"/>
</dbReference>
<dbReference type="InterPro" id="IPR009057">
    <property type="entry name" value="Homeodomain-like_sf"/>
</dbReference>
<dbReference type="RefSeq" id="WP_162183832.1">
    <property type="nucleotide sequence ID" value="NZ_JBEXYG010000011.1"/>
</dbReference>
<keyword evidence="3" id="KW-0804">Transcription</keyword>
<gene>
    <name evidence="5" type="ORF">ABZ510_19100</name>
</gene>
<keyword evidence="6" id="KW-1185">Reference proteome</keyword>
<sequence>MSADGTGRPGRIEGMVTMRWYQVAACGPESFSELADGFVPMAHEFGAHEDWHAGLTGQESVTYALLRWDQHGNRLCHRTQRHIRTFPGDDFFWVVIPDRGEFAIRFHDEVTRVPRGHAVVAGLEMPCRLHIPDSAAYAFQVPRTEFESRVRSHGHMNVVLDMNRGLGRVAGDMIRGVHAEQSRLSEREFNAVCDRVTELLCMMAVGETGPQEPHHAEVAEGIRRYLREHIGCSDVRLPAVAHALGWSPRQLRVVLHETGTTFRDLRRDEALRVARELLADPRATLTIAELAARCGFTPAWFSAAFKERFGVTPREFRRSRRAEATDSRA</sequence>
<dbReference type="InterPro" id="IPR035418">
    <property type="entry name" value="AraC-bd_2"/>
</dbReference>
<dbReference type="PANTHER" id="PTHR47894">
    <property type="entry name" value="HTH-TYPE TRANSCRIPTIONAL REGULATOR GADX"/>
    <property type="match status" value="1"/>
</dbReference>
<protein>
    <submittedName>
        <fullName evidence="5">AraC family transcriptional regulator</fullName>
    </submittedName>
</protein>
<dbReference type="Proteomes" id="UP001550628">
    <property type="component" value="Unassembled WGS sequence"/>
</dbReference>
<dbReference type="PANTHER" id="PTHR47894:SF1">
    <property type="entry name" value="HTH-TYPE TRANSCRIPTIONAL REGULATOR VQSM"/>
    <property type="match status" value="1"/>
</dbReference>
<dbReference type="GeneID" id="96248130"/>
<dbReference type="InterPro" id="IPR018060">
    <property type="entry name" value="HTH_AraC"/>
</dbReference>
<dbReference type="EMBL" id="JBEYBF010000012">
    <property type="protein sequence ID" value="MEU1953959.1"/>
    <property type="molecule type" value="Genomic_DNA"/>
</dbReference>
<proteinExistence type="predicted"/>
<reference evidence="5 6" key="1">
    <citation type="submission" date="2024-06" db="EMBL/GenBank/DDBJ databases">
        <title>The Natural Products Discovery Center: Release of the First 8490 Sequenced Strains for Exploring Actinobacteria Biosynthetic Diversity.</title>
        <authorList>
            <person name="Kalkreuter E."/>
            <person name="Kautsar S.A."/>
            <person name="Yang D."/>
            <person name="Bader C.D."/>
            <person name="Teijaro C.N."/>
            <person name="Fluegel L."/>
            <person name="Davis C.M."/>
            <person name="Simpson J.R."/>
            <person name="Lauterbach L."/>
            <person name="Steele A.D."/>
            <person name="Gui C."/>
            <person name="Meng S."/>
            <person name="Li G."/>
            <person name="Viehrig K."/>
            <person name="Ye F."/>
            <person name="Su P."/>
            <person name="Kiefer A.F."/>
            <person name="Nichols A."/>
            <person name="Cepeda A.J."/>
            <person name="Yan W."/>
            <person name="Fan B."/>
            <person name="Jiang Y."/>
            <person name="Adhikari A."/>
            <person name="Zheng C.-J."/>
            <person name="Schuster L."/>
            <person name="Cowan T.M."/>
            <person name="Smanski M.J."/>
            <person name="Chevrette M.G."/>
            <person name="De Carvalho L.P.S."/>
            <person name="Shen B."/>
        </authorList>
    </citation>
    <scope>NUCLEOTIDE SEQUENCE [LARGE SCALE GENOMIC DNA]</scope>
    <source>
        <strain evidence="5 6">NPDC019708</strain>
    </source>
</reference>
<dbReference type="Gene3D" id="1.10.10.60">
    <property type="entry name" value="Homeodomain-like"/>
    <property type="match status" value="1"/>
</dbReference>
<dbReference type="PROSITE" id="PS01124">
    <property type="entry name" value="HTH_ARAC_FAMILY_2"/>
    <property type="match status" value="1"/>
</dbReference>
<evidence type="ECO:0000313" key="5">
    <source>
        <dbReference type="EMBL" id="MEU1953959.1"/>
    </source>
</evidence>
<accession>A0ABV2WST8</accession>
<evidence type="ECO:0000256" key="3">
    <source>
        <dbReference type="ARBA" id="ARBA00023163"/>
    </source>
</evidence>
<evidence type="ECO:0000256" key="1">
    <source>
        <dbReference type="ARBA" id="ARBA00023015"/>
    </source>
</evidence>
<dbReference type="SMART" id="SM00342">
    <property type="entry name" value="HTH_ARAC"/>
    <property type="match status" value="1"/>
</dbReference>
<dbReference type="Pfam" id="PF14525">
    <property type="entry name" value="AraC_binding_2"/>
    <property type="match status" value="1"/>
</dbReference>
<name>A0ABV2WST8_9NOCA</name>
<keyword evidence="2" id="KW-0238">DNA-binding</keyword>